<feature type="region of interest" description="Disordered" evidence="1">
    <location>
        <begin position="438"/>
        <end position="518"/>
    </location>
</feature>
<dbReference type="Proteomes" id="UP000077521">
    <property type="component" value="Unassembled WGS sequence"/>
</dbReference>
<feature type="region of interest" description="Disordered" evidence="1">
    <location>
        <begin position="1"/>
        <end position="92"/>
    </location>
</feature>
<feature type="compositionally biased region" description="Polar residues" evidence="1">
    <location>
        <begin position="130"/>
        <end position="142"/>
    </location>
</feature>
<comment type="caution">
    <text evidence="2">The sequence shown here is derived from an EMBL/GenBank/DDBJ whole genome shotgun (WGS) entry which is preliminary data.</text>
</comment>
<feature type="compositionally biased region" description="Basic residues" evidence="1">
    <location>
        <begin position="502"/>
        <end position="514"/>
    </location>
</feature>
<feature type="region of interest" description="Disordered" evidence="1">
    <location>
        <begin position="123"/>
        <end position="142"/>
    </location>
</feature>
<sequence>MQDHSPLDASDAQEYLLPPSMSFSGRAPTSGVPNPPEPGHANGATTQPSAMHHIGQRLTEPGPANGASSRSSPRFSTTPAVPNAEAMPLSDRRPRLREFIPVVEAQRLSSSSQLMPIASSVVGPSGPANPLSTPSQPPTSVMTKETMPALVRRVLDAEIGPRFNAAMDAVGGPNVEATVKKVAQHILSGYSQTVAAFHAKEIRRLESRADFPQASSDGYVYFKVNADTLEDYFSFAAETKDQLRSEIHSLEARFAIVERKLHQSLSRSGGYSKRQPLMELQPNAATAAGINQDEMEDLDFAEALSKIKKILARLAGLDDSHFADTKIWHLDWPADGRLPHHPATFRPDELDLKMPSSPVQPNRPRRFRQFRVMWDRGTTDTPNSDWFNPLLEHICLNPSWFGLPHWITVDILRRECFNDLYERMKTKHEAYVNGDLEEAERSRNQEARRRERKKRKLERRRRAAGISTKKTPAADDPDHESALVTGMMSDEYTDDEGTQGPSRKKQKMDRKGKQKAVQDAPPLLCDDIAWRSPECKDYVRSLDAIAPPKRASRDSGKIRSLQANQALSGPIGRWTLEGGWVEEHLHQVPGLMFNRGPFLPLPGAIAKSRESFGSRRRAPPSSAQVSTTTTEPGLSLAVQQSTSLVRTPSISEVGPHSMTRSPFGVSQTAASSSQTSFGPLVSPATSLPSSSYRNPLITPQRHHLASWAGTDPGPSNAWTPFTPLNVSTAAVVVCGIRQPSADPRRVLRHRVLDTVSTTLGLRTSLRADMTIKPLSTALWTRRLVMTSS</sequence>
<accession>A0A177TH52</accession>
<reference evidence="2" key="2">
    <citation type="journal article" date="2019" name="IMA Fungus">
        <title>Genome sequencing and comparison of five Tilletia species to identify candidate genes for the detection of regulated species infecting wheat.</title>
        <authorList>
            <person name="Nguyen H.D.T."/>
            <person name="Sultana T."/>
            <person name="Kesanakurti P."/>
            <person name="Hambleton S."/>
        </authorList>
    </citation>
    <scope>NUCLEOTIDE SEQUENCE</scope>
    <source>
        <strain evidence="2">DAOMC 236416</strain>
    </source>
</reference>
<reference evidence="2" key="1">
    <citation type="submission" date="2016-04" db="EMBL/GenBank/DDBJ databases">
        <authorList>
            <person name="Nguyen H.D."/>
            <person name="Samba Siva P."/>
            <person name="Cullis J."/>
            <person name="Levesque C.A."/>
            <person name="Hambleton S."/>
        </authorList>
    </citation>
    <scope>NUCLEOTIDE SEQUENCE</scope>
    <source>
        <strain evidence="2">DAOMC 236416</strain>
    </source>
</reference>
<dbReference type="EMBL" id="LWDF02000015">
    <property type="protein sequence ID" value="KAE8260225.1"/>
    <property type="molecule type" value="Genomic_DNA"/>
</dbReference>
<keyword evidence="3" id="KW-1185">Reference proteome</keyword>
<feature type="compositionally biased region" description="Low complexity" evidence="1">
    <location>
        <begin position="666"/>
        <end position="676"/>
    </location>
</feature>
<organism evidence="2 3">
    <name type="scientific">Tilletia indica</name>
    <dbReference type="NCBI Taxonomy" id="43049"/>
    <lineage>
        <taxon>Eukaryota</taxon>
        <taxon>Fungi</taxon>
        <taxon>Dikarya</taxon>
        <taxon>Basidiomycota</taxon>
        <taxon>Ustilaginomycotina</taxon>
        <taxon>Exobasidiomycetes</taxon>
        <taxon>Tilletiales</taxon>
        <taxon>Tilletiaceae</taxon>
        <taxon>Tilletia</taxon>
    </lineage>
</organism>
<evidence type="ECO:0000256" key="1">
    <source>
        <dbReference type="SAM" id="MobiDB-lite"/>
    </source>
</evidence>
<dbReference type="AlphaFoldDB" id="A0A177TH52"/>
<feature type="compositionally biased region" description="Low complexity" evidence="1">
    <location>
        <begin position="67"/>
        <end position="80"/>
    </location>
</feature>
<evidence type="ECO:0000313" key="3">
    <source>
        <dbReference type="Proteomes" id="UP000077521"/>
    </source>
</evidence>
<name>A0A177TH52_9BASI</name>
<evidence type="ECO:0000313" key="2">
    <source>
        <dbReference type="EMBL" id="KAE8260225.1"/>
    </source>
</evidence>
<proteinExistence type="predicted"/>
<feature type="compositionally biased region" description="Basic residues" evidence="1">
    <location>
        <begin position="450"/>
        <end position="463"/>
    </location>
</feature>
<feature type="compositionally biased region" description="Basic and acidic residues" evidence="1">
    <location>
        <begin position="439"/>
        <end position="449"/>
    </location>
</feature>
<feature type="compositionally biased region" description="Polar residues" evidence="1">
    <location>
        <begin position="621"/>
        <end position="650"/>
    </location>
</feature>
<feature type="region of interest" description="Disordered" evidence="1">
    <location>
        <begin position="610"/>
        <end position="684"/>
    </location>
</feature>
<protein>
    <submittedName>
        <fullName evidence="2">Uncharacterized protein</fullName>
    </submittedName>
</protein>
<gene>
    <name evidence="2" type="ORF">A4X13_0g457</name>
</gene>